<dbReference type="Proteomes" id="UP000094065">
    <property type="component" value="Unassembled WGS sequence"/>
</dbReference>
<name>A0A1E3I9E3_9TREE</name>
<comment type="similarity">
    <text evidence="2">Belongs to the FAD-dependent oxidoreductase family.</text>
</comment>
<evidence type="ECO:0000256" key="7">
    <source>
        <dbReference type="ARBA" id="ARBA00023002"/>
    </source>
</evidence>
<keyword evidence="7" id="KW-0560">Oxidoreductase</keyword>
<dbReference type="GO" id="GO:0005737">
    <property type="term" value="C:cytoplasm"/>
    <property type="evidence" value="ECO:0007669"/>
    <property type="project" value="TreeGrafter"/>
</dbReference>
<keyword evidence="6" id="KW-0274">FAD</keyword>
<evidence type="ECO:0000256" key="6">
    <source>
        <dbReference type="ARBA" id="ARBA00022827"/>
    </source>
</evidence>
<feature type="domain" description="Rieske" evidence="10">
    <location>
        <begin position="40"/>
        <end position="136"/>
    </location>
</feature>
<dbReference type="GO" id="GO:0051537">
    <property type="term" value="F:2 iron, 2 sulfur cluster binding"/>
    <property type="evidence" value="ECO:0007669"/>
    <property type="project" value="UniProtKB-KW"/>
</dbReference>
<organism evidence="11 12">
    <name type="scientific">Cryptococcus amylolentus CBS 6039</name>
    <dbReference type="NCBI Taxonomy" id="1295533"/>
    <lineage>
        <taxon>Eukaryota</taxon>
        <taxon>Fungi</taxon>
        <taxon>Dikarya</taxon>
        <taxon>Basidiomycota</taxon>
        <taxon>Agaricomycotina</taxon>
        <taxon>Tremellomycetes</taxon>
        <taxon>Tremellales</taxon>
        <taxon>Cryptococcaceae</taxon>
        <taxon>Cryptococcus</taxon>
    </lineage>
</organism>
<dbReference type="InterPro" id="IPR036922">
    <property type="entry name" value="Rieske_2Fe-2S_sf"/>
</dbReference>
<dbReference type="InterPro" id="IPR017941">
    <property type="entry name" value="Rieske_2Fe-2S"/>
</dbReference>
<accession>A0A1E3I9E3</accession>
<dbReference type="AlphaFoldDB" id="A0A1E3I9E3"/>
<gene>
    <name evidence="11" type="ORF">L202_00412</name>
</gene>
<dbReference type="InterPro" id="IPR016156">
    <property type="entry name" value="FAD/NAD-linked_Rdtase_dimer_sf"/>
</dbReference>
<keyword evidence="3" id="KW-0285">Flavoprotein</keyword>
<evidence type="ECO:0000256" key="2">
    <source>
        <dbReference type="ARBA" id="ARBA00006442"/>
    </source>
</evidence>
<dbReference type="InterPro" id="IPR036188">
    <property type="entry name" value="FAD/NAD-bd_sf"/>
</dbReference>
<dbReference type="EMBL" id="AWGJ01000001">
    <property type="protein sequence ID" value="ODN84466.1"/>
    <property type="molecule type" value="Genomic_DNA"/>
</dbReference>
<reference evidence="11 12" key="1">
    <citation type="submission" date="2016-06" db="EMBL/GenBank/DDBJ databases">
        <title>Evolution of pathogenesis and genome organization in the Tremellales.</title>
        <authorList>
            <person name="Cuomo C."/>
            <person name="Litvintseva A."/>
            <person name="Heitman J."/>
            <person name="Chen Y."/>
            <person name="Sun S."/>
            <person name="Springer D."/>
            <person name="Dromer F."/>
            <person name="Young S."/>
            <person name="Zeng Q."/>
            <person name="Chapman S."/>
            <person name="Gujja S."/>
            <person name="Saif S."/>
            <person name="Birren B."/>
        </authorList>
    </citation>
    <scope>NUCLEOTIDE SEQUENCE [LARGE SCALE GENOMIC DNA]</scope>
    <source>
        <strain evidence="11 12">CBS 6039</strain>
    </source>
</reference>
<evidence type="ECO:0000259" key="10">
    <source>
        <dbReference type="PROSITE" id="PS51296"/>
    </source>
</evidence>
<evidence type="ECO:0000313" key="11">
    <source>
        <dbReference type="EMBL" id="ODN84466.1"/>
    </source>
</evidence>
<dbReference type="STRING" id="1295533.A0A1E3I9E3"/>
<dbReference type="Pfam" id="PF00355">
    <property type="entry name" value="Rieske"/>
    <property type="match status" value="1"/>
</dbReference>
<proteinExistence type="inferred from homology"/>
<keyword evidence="8" id="KW-0408">Iron</keyword>
<keyword evidence="12" id="KW-1185">Reference proteome</keyword>
<dbReference type="SUPFAM" id="SSF51905">
    <property type="entry name" value="FAD/NAD(P)-binding domain"/>
    <property type="match status" value="1"/>
</dbReference>
<dbReference type="GO" id="GO:0046872">
    <property type="term" value="F:metal ion binding"/>
    <property type="evidence" value="ECO:0007669"/>
    <property type="project" value="UniProtKB-KW"/>
</dbReference>
<comment type="caution">
    <text evidence="11">The sequence shown here is derived from an EMBL/GenBank/DDBJ whole genome shotgun (WGS) entry which is preliminary data.</text>
</comment>
<keyword evidence="9" id="KW-0411">Iron-sulfur</keyword>
<dbReference type="Pfam" id="PF07992">
    <property type="entry name" value="Pyr_redox_2"/>
    <property type="match status" value="1"/>
</dbReference>
<dbReference type="Gene3D" id="3.50.50.60">
    <property type="entry name" value="FAD/NAD(P)-binding domain"/>
    <property type="match status" value="2"/>
</dbReference>
<comment type="cofactor">
    <cofactor evidence="1">
        <name>FAD</name>
        <dbReference type="ChEBI" id="CHEBI:57692"/>
    </cofactor>
</comment>
<dbReference type="SUPFAM" id="SSF50022">
    <property type="entry name" value="ISP domain"/>
    <property type="match status" value="1"/>
</dbReference>
<evidence type="ECO:0000256" key="8">
    <source>
        <dbReference type="ARBA" id="ARBA00023004"/>
    </source>
</evidence>
<evidence type="ECO:0000256" key="3">
    <source>
        <dbReference type="ARBA" id="ARBA00022630"/>
    </source>
</evidence>
<dbReference type="OrthoDB" id="6029at2759"/>
<dbReference type="GeneID" id="30151721"/>
<dbReference type="Gene3D" id="2.102.10.10">
    <property type="entry name" value="Rieske [2Fe-2S] iron-sulphur domain"/>
    <property type="match status" value="1"/>
</dbReference>
<evidence type="ECO:0000256" key="1">
    <source>
        <dbReference type="ARBA" id="ARBA00001974"/>
    </source>
</evidence>
<protein>
    <recommendedName>
        <fullName evidence="10">Rieske domain-containing protein</fullName>
    </recommendedName>
</protein>
<dbReference type="PANTHER" id="PTHR43557">
    <property type="entry name" value="APOPTOSIS-INDUCING FACTOR 1"/>
    <property type="match status" value="1"/>
</dbReference>
<dbReference type="PANTHER" id="PTHR43557:SF2">
    <property type="entry name" value="RIESKE DOMAIN-CONTAINING PROTEIN-RELATED"/>
    <property type="match status" value="1"/>
</dbReference>
<sequence length="580" mass="62463">MLLRNILRPPACPPLRRTLLSTRINTRAITMSSNDDVLTKPVLLENDLKDGDMKTVEFGDGKVLVSKIKGQLYATSAFCTHYGAPLEKGVLSHDGRVVCPWHGACFNVCTGDVEDAPGLDSLWSFTATTKDGQIVVSASKKEVASKVGRVITKKGTKQASPKGSKSGETVVIVGGGSGAIHAIESLRINGFVGKIVVISEENHAPIDRTKMSKGLVDDADKLQWRKPDELKDAFGVDFYPGTSVTKVNLDSQTVSTSSGSNVKYDHLILSPGGAPRKIPIPGADLSGVLTLRHVPDTKAITSSLTEDSEVVLIGTSFISMEAAVAIVGKKPKSVTLVGMDEVPFEKLLGKEFGEAIMESMKSQGIKFHMKAKIEKITPSESDPSHVGAVHVEGLDPIPANLVIMGTGVAPATSFLKDTLKLEEDGGVKVDEYLRVPGHENVYAIGDIAHYVQYPAKFPRRVEHWNVAGNHGREVAHTITHPESPVAYTKVPIFWSSVGKGLRYLGTGAGFDDQYVDGSFKDLKFAVYQAKEGKITAVATMQRDPIVSKASELMRLDIMPSIDDIRNGKNILEIDLAKKSG</sequence>
<dbReference type="InterPro" id="IPR050446">
    <property type="entry name" value="FAD-oxidoreductase/Apoptosis"/>
</dbReference>
<dbReference type="GO" id="GO:0016651">
    <property type="term" value="F:oxidoreductase activity, acting on NAD(P)H"/>
    <property type="evidence" value="ECO:0007669"/>
    <property type="project" value="TreeGrafter"/>
</dbReference>
<keyword evidence="4" id="KW-0001">2Fe-2S</keyword>
<evidence type="ECO:0000313" key="12">
    <source>
        <dbReference type="Proteomes" id="UP000094065"/>
    </source>
</evidence>
<dbReference type="PROSITE" id="PS51296">
    <property type="entry name" value="RIESKE"/>
    <property type="match status" value="1"/>
</dbReference>
<dbReference type="PRINTS" id="PR00368">
    <property type="entry name" value="FADPNR"/>
</dbReference>
<dbReference type="Gene3D" id="3.30.390.30">
    <property type="match status" value="1"/>
</dbReference>
<evidence type="ECO:0000256" key="5">
    <source>
        <dbReference type="ARBA" id="ARBA00022723"/>
    </source>
</evidence>
<dbReference type="InterPro" id="IPR023753">
    <property type="entry name" value="FAD/NAD-binding_dom"/>
</dbReference>
<dbReference type="SUPFAM" id="SSF55424">
    <property type="entry name" value="FAD/NAD-linked reductases, dimerisation (C-terminal) domain"/>
    <property type="match status" value="1"/>
</dbReference>
<dbReference type="PRINTS" id="PR00411">
    <property type="entry name" value="PNDRDTASEI"/>
</dbReference>
<evidence type="ECO:0000256" key="9">
    <source>
        <dbReference type="ARBA" id="ARBA00023014"/>
    </source>
</evidence>
<dbReference type="CDD" id="cd03478">
    <property type="entry name" value="Rieske_AIFL_N"/>
    <property type="match status" value="1"/>
</dbReference>
<evidence type="ECO:0000256" key="4">
    <source>
        <dbReference type="ARBA" id="ARBA00022714"/>
    </source>
</evidence>
<dbReference type="RefSeq" id="XP_018998269.1">
    <property type="nucleotide sequence ID" value="XM_019133564.1"/>
</dbReference>
<keyword evidence="5" id="KW-0479">Metal-binding</keyword>